<evidence type="ECO:0000313" key="2">
    <source>
        <dbReference type="Proteomes" id="UP000007394"/>
    </source>
</evidence>
<evidence type="ECO:0000313" key="1">
    <source>
        <dbReference type="EMBL" id="AFH47796.1"/>
    </source>
</evidence>
<proteinExistence type="predicted"/>
<dbReference type="AlphaFoldDB" id="I0AFN9"/>
<reference evidence="1 2" key="1">
    <citation type="journal article" date="2012" name="Front. Microbiol.">
        <title>Complete genome of Ignavibacterium album, a metabolically versatile, flagellated, facultative anaerobe from the phylum Chlorobi.</title>
        <authorList>
            <person name="Liu Z."/>
            <person name="Frigaard N.-U."/>
            <person name="Vogl K."/>
            <person name="Iino T."/>
            <person name="Ohkuma M."/>
            <person name="Overmann J."/>
            <person name="Bryant D.A."/>
        </authorList>
    </citation>
    <scope>NUCLEOTIDE SEQUENCE [LARGE SCALE GENOMIC DNA]</scope>
    <source>
        <strain evidence="2">DSM 19864 / JCM 16511 / NBRC 101810 / Mat9-16</strain>
    </source>
</reference>
<dbReference type="Pfam" id="PF09646">
    <property type="entry name" value="Gp37"/>
    <property type="match status" value="1"/>
</dbReference>
<keyword evidence="2" id="KW-1185">Reference proteome</keyword>
<gene>
    <name evidence="1" type="ordered locus">IALB_0082</name>
</gene>
<name>I0AFN9_IGNAJ</name>
<protein>
    <submittedName>
        <fullName evidence="1">Uncharacterized protein</fullName>
    </submittedName>
</protein>
<organism evidence="1 2">
    <name type="scientific">Ignavibacterium album (strain DSM 19864 / JCM 16511 / NBRC 101810 / Mat9-16)</name>
    <dbReference type="NCBI Taxonomy" id="945713"/>
    <lineage>
        <taxon>Bacteria</taxon>
        <taxon>Pseudomonadati</taxon>
        <taxon>Ignavibacteriota</taxon>
        <taxon>Ignavibacteria</taxon>
        <taxon>Ignavibacteriales</taxon>
        <taxon>Ignavibacteriaceae</taxon>
        <taxon>Ignavibacterium</taxon>
    </lineage>
</organism>
<dbReference type="InterPro" id="IPR038042">
    <property type="entry name" value="Gp37-like"/>
</dbReference>
<dbReference type="RefSeq" id="WP_014558956.1">
    <property type="nucleotide sequence ID" value="NC_017464.1"/>
</dbReference>
<accession>I0AFN9</accession>
<dbReference type="KEGG" id="ial:IALB_0082"/>
<dbReference type="InterPro" id="IPR035934">
    <property type="entry name" value="Phage_tail_protein-like_sf"/>
</dbReference>
<dbReference type="Gene3D" id="3.30.2000.10">
    <property type="entry name" value="Phage tail protein-like"/>
    <property type="match status" value="1"/>
</dbReference>
<dbReference type="OrthoDB" id="8612631at2"/>
<dbReference type="Proteomes" id="UP000007394">
    <property type="component" value="Chromosome"/>
</dbReference>
<dbReference type="EMBL" id="CP003418">
    <property type="protein sequence ID" value="AFH47796.1"/>
    <property type="molecule type" value="Genomic_DNA"/>
</dbReference>
<dbReference type="STRING" id="945713.IALB_0082"/>
<dbReference type="SUPFAM" id="SSF143749">
    <property type="entry name" value="Phage tail protein-like"/>
    <property type="match status" value="1"/>
</dbReference>
<sequence length="143" mass="16421">MIKETKELIKTLLTLATSELPGHLQIPVEIPVSIDEYKLSHPIGSYLVAYKGSNFKQKDVKNIIAQDRDLEIMLIVTARYRSEFTPEEYLDYAITKLSGYKMDAKRTDRMIYCSQDEWLGEEAGVWSYAATFVVPVEFYQVGI</sequence>
<dbReference type="InterPro" id="IPR018602">
    <property type="entry name" value="Gp37/STM4215"/>
</dbReference>
<dbReference type="HOGENOM" id="CLU_129259_1_0_10"/>